<keyword evidence="1" id="KW-0863">Zinc-finger</keyword>
<dbReference type="InterPro" id="IPR005162">
    <property type="entry name" value="Retrotrans_gag_dom"/>
</dbReference>
<evidence type="ECO:0000313" key="4">
    <source>
        <dbReference type="EMBL" id="KAA3486548.1"/>
    </source>
</evidence>
<dbReference type="OrthoDB" id="10019697at2759"/>
<dbReference type="PROSITE" id="PS50158">
    <property type="entry name" value="ZF_CCHC"/>
    <property type="match status" value="1"/>
</dbReference>
<feature type="compositionally biased region" description="Basic and acidic residues" evidence="2">
    <location>
        <begin position="178"/>
        <end position="189"/>
    </location>
</feature>
<evidence type="ECO:0000256" key="1">
    <source>
        <dbReference type="PROSITE-ProRule" id="PRU00047"/>
    </source>
</evidence>
<feature type="compositionally biased region" description="Basic residues" evidence="2">
    <location>
        <begin position="1"/>
        <end position="16"/>
    </location>
</feature>
<keyword evidence="4" id="KW-0482">Metalloprotease</keyword>
<dbReference type="GO" id="GO:0008237">
    <property type="term" value="F:metallopeptidase activity"/>
    <property type="evidence" value="ECO:0007669"/>
    <property type="project" value="UniProtKB-KW"/>
</dbReference>
<gene>
    <name evidence="4" type="ORF">EPI10_030447</name>
</gene>
<dbReference type="GO" id="GO:0003676">
    <property type="term" value="F:nucleic acid binding"/>
    <property type="evidence" value="ECO:0007669"/>
    <property type="project" value="InterPro"/>
</dbReference>
<dbReference type="Pfam" id="PF03732">
    <property type="entry name" value="Retrotrans_gag"/>
    <property type="match status" value="1"/>
</dbReference>
<keyword evidence="4" id="KW-0645">Protease</keyword>
<name>A0A5B6WYK0_9ROSI</name>
<dbReference type="GO" id="GO:0006508">
    <property type="term" value="P:proteolysis"/>
    <property type="evidence" value="ECO:0007669"/>
    <property type="project" value="UniProtKB-KW"/>
</dbReference>
<protein>
    <submittedName>
        <fullName evidence="4">ATP-dependent zinc metalloprotease FtsH</fullName>
    </submittedName>
</protein>
<accession>A0A5B6WYK0</accession>
<dbReference type="PANTHER" id="PTHR15503:SF45">
    <property type="entry name" value="RNA-DIRECTED DNA POLYMERASE HOMOLOG"/>
    <property type="match status" value="1"/>
</dbReference>
<dbReference type="SMART" id="SM00343">
    <property type="entry name" value="ZnF_C2HC"/>
    <property type="match status" value="1"/>
</dbReference>
<dbReference type="Proteomes" id="UP000325315">
    <property type="component" value="Unassembled WGS sequence"/>
</dbReference>
<reference evidence="4" key="1">
    <citation type="submission" date="2019-08" db="EMBL/GenBank/DDBJ databases">
        <authorList>
            <person name="Liu F."/>
        </authorList>
    </citation>
    <scope>NUCLEOTIDE SEQUENCE [LARGE SCALE GENOMIC DNA]</scope>
    <source>
        <strain evidence="4">PA1801</strain>
        <tissue evidence="4">Leaf</tissue>
    </source>
</reference>
<evidence type="ECO:0000259" key="3">
    <source>
        <dbReference type="PROSITE" id="PS50158"/>
    </source>
</evidence>
<comment type="caution">
    <text evidence="4">The sequence shown here is derived from an EMBL/GenBank/DDBJ whole genome shotgun (WGS) entry which is preliminary data.</text>
</comment>
<proteinExistence type="predicted"/>
<evidence type="ECO:0000313" key="5">
    <source>
        <dbReference type="Proteomes" id="UP000325315"/>
    </source>
</evidence>
<feature type="region of interest" description="Disordered" evidence="2">
    <location>
        <begin position="178"/>
        <end position="207"/>
    </location>
</feature>
<dbReference type="Gene3D" id="4.10.60.10">
    <property type="entry name" value="Zinc finger, CCHC-type"/>
    <property type="match status" value="1"/>
</dbReference>
<keyword evidence="5" id="KW-1185">Reference proteome</keyword>
<dbReference type="GO" id="GO:0008270">
    <property type="term" value="F:zinc ion binding"/>
    <property type="evidence" value="ECO:0007669"/>
    <property type="project" value="UniProtKB-KW"/>
</dbReference>
<dbReference type="PANTHER" id="PTHR15503">
    <property type="entry name" value="LDOC1 RELATED"/>
    <property type="match status" value="1"/>
</dbReference>
<feature type="compositionally biased region" description="Basic and acidic residues" evidence="2">
    <location>
        <begin position="17"/>
        <end position="31"/>
    </location>
</feature>
<keyword evidence="1" id="KW-0479">Metal-binding</keyword>
<feature type="region of interest" description="Disordered" evidence="2">
    <location>
        <begin position="1"/>
        <end position="49"/>
    </location>
</feature>
<dbReference type="AlphaFoldDB" id="A0A5B6WYK0"/>
<sequence>MSAREHRRSTCGRGRGRGAEAEFSESRHEPEGEAPASPMAEAGSQDRTVARKSIPEQLRANGAEIFRGISGVAPNVAEYWLGDFFKTAFQGKYVGASYVDAQRKAFLNFVQWGKSMAEYEVEFLRLSRYARGIVTTNYERCIRFKDGLRDELRVLIAPQQERDFAILVEKTKITEEVKRTERQNRDKDKGKNKRSFGSSTGVQKRPRFDGPARVVIPAAVGQFQPCALCGKMHLGECWRRTGGCFKCGSKDHMIKACPQELDKVRPIGQGFAQFRIGDVITDTFLIVDKPFIALIDIGSTHSYVASTASETLLLEKSSCEFGCAAKRMVLRAPEDKEVIVIGERRNYLSNVVSALKADRMVQKGCSSFLAFISALDARELSIRDVRTVKEFVNVFPEKLSGLPPDREVEFGIELLPRTAPVSIAPYRMA</sequence>
<evidence type="ECO:0000256" key="2">
    <source>
        <dbReference type="SAM" id="MobiDB-lite"/>
    </source>
</evidence>
<feature type="domain" description="CCHC-type" evidence="3">
    <location>
        <begin position="244"/>
        <end position="259"/>
    </location>
</feature>
<keyword evidence="1" id="KW-0862">Zinc</keyword>
<dbReference type="InterPro" id="IPR001878">
    <property type="entry name" value="Znf_CCHC"/>
</dbReference>
<organism evidence="4 5">
    <name type="scientific">Gossypium australe</name>
    <dbReference type="NCBI Taxonomy" id="47621"/>
    <lineage>
        <taxon>Eukaryota</taxon>
        <taxon>Viridiplantae</taxon>
        <taxon>Streptophyta</taxon>
        <taxon>Embryophyta</taxon>
        <taxon>Tracheophyta</taxon>
        <taxon>Spermatophyta</taxon>
        <taxon>Magnoliopsida</taxon>
        <taxon>eudicotyledons</taxon>
        <taxon>Gunneridae</taxon>
        <taxon>Pentapetalae</taxon>
        <taxon>rosids</taxon>
        <taxon>malvids</taxon>
        <taxon>Malvales</taxon>
        <taxon>Malvaceae</taxon>
        <taxon>Malvoideae</taxon>
        <taxon>Gossypium</taxon>
    </lineage>
</organism>
<dbReference type="EMBL" id="SMMG02000001">
    <property type="protein sequence ID" value="KAA3486548.1"/>
    <property type="molecule type" value="Genomic_DNA"/>
</dbReference>
<keyword evidence="4" id="KW-0378">Hydrolase</keyword>
<dbReference type="InterPro" id="IPR032567">
    <property type="entry name" value="RTL1-rel"/>
</dbReference>